<keyword evidence="3" id="KW-0694">RNA-binding</keyword>
<evidence type="ECO:0000313" key="6">
    <source>
        <dbReference type="EMBL" id="KAG5477047.1"/>
    </source>
</evidence>
<dbReference type="GO" id="GO:0046540">
    <property type="term" value="C:U4/U6 x U5 tri-snRNP complex"/>
    <property type="evidence" value="ECO:0007669"/>
    <property type="project" value="TreeGrafter"/>
</dbReference>
<evidence type="ECO:0000256" key="2">
    <source>
        <dbReference type="ARBA" id="ARBA00022664"/>
    </source>
</evidence>
<dbReference type="GO" id="GO:0071011">
    <property type="term" value="C:precatalytic spliceosome"/>
    <property type="evidence" value="ECO:0007669"/>
    <property type="project" value="TreeGrafter"/>
</dbReference>
<dbReference type="SMART" id="SM00651">
    <property type="entry name" value="Sm"/>
    <property type="match status" value="1"/>
</dbReference>
<name>A0A836H075_9TRYP</name>
<dbReference type="Pfam" id="PF01423">
    <property type="entry name" value="LSM"/>
    <property type="match status" value="1"/>
</dbReference>
<reference evidence="7" key="1">
    <citation type="journal article" date="2021" name="Microbiol. Resour. Announc.">
        <title>LGAAP: Leishmaniinae Genome Assembly and Annotation Pipeline.</title>
        <authorList>
            <person name="Almutairi H."/>
            <person name="Urbaniak M.D."/>
            <person name="Bates M.D."/>
            <person name="Jariyapan N."/>
            <person name="Kwakye-Nuako G."/>
            <person name="Thomaz-Soccol V."/>
            <person name="Al-Salem W.S."/>
            <person name="Dillon R.J."/>
            <person name="Bates P.A."/>
            <person name="Gatherer D."/>
        </authorList>
    </citation>
    <scope>NUCLEOTIDE SEQUENCE [LARGE SCALE GENOMIC DNA]</scope>
</reference>
<reference evidence="7" key="2">
    <citation type="journal article" date="2021" name="Sci. Data">
        <title>Chromosome-scale genome sequencing, assembly and annotation of six genomes from subfamily Leishmaniinae.</title>
        <authorList>
            <person name="Almutairi H."/>
            <person name="Urbaniak M.D."/>
            <person name="Bates M.D."/>
            <person name="Jariyapan N."/>
            <person name="Kwakye-Nuako G."/>
            <person name="Thomaz Soccol V."/>
            <person name="Al-Salem W.S."/>
            <person name="Dillon R.J."/>
            <person name="Bates P.A."/>
            <person name="Gatherer D."/>
        </authorList>
    </citation>
    <scope>NUCLEOTIDE SEQUENCE [LARGE SCALE GENOMIC DNA]</scope>
</reference>
<dbReference type="InterPro" id="IPR047575">
    <property type="entry name" value="Sm"/>
</dbReference>
<dbReference type="PROSITE" id="PS52002">
    <property type="entry name" value="SM"/>
    <property type="match status" value="1"/>
</dbReference>
<dbReference type="EMBL" id="JAFEUZ010000025">
    <property type="protein sequence ID" value="KAG5477047.1"/>
    <property type="molecule type" value="Genomic_DNA"/>
</dbReference>
<evidence type="ECO:0000259" key="5">
    <source>
        <dbReference type="PROSITE" id="PS52002"/>
    </source>
</evidence>
<gene>
    <name evidence="6" type="ORF">LSCM1_05387</name>
</gene>
<dbReference type="InterPro" id="IPR010920">
    <property type="entry name" value="LSM_dom_sf"/>
</dbReference>
<dbReference type="AlphaFoldDB" id="A0A836H075"/>
<evidence type="ECO:0000256" key="4">
    <source>
        <dbReference type="ARBA" id="ARBA00023274"/>
    </source>
</evidence>
<dbReference type="Proteomes" id="UP000673552">
    <property type="component" value="Unassembled WGS sequence"/>
</dbReference>
<dbReference type="GO" id="GO:0000398">
    <property type="term" value="P:mRNA splicing, via spliceosome"/>
    <property type="evidence" value="ECO:0007669"/>
    <property type="project" value="TreeGrafter"/>
</dbReference>
<evidence type="ECO:0000313" key="7">
    <source>
        <dbReference type="Proteomes" id="UP000673552"/>
    </source>
</evidence>
<protein>
    <recommendedName>
        <fullName evidence="5">Sm domain-containing protein</fullName>
    </recommendedName>
</protein>
<dbReference type="PANTHER" id="PTHR15588:SF9">
    <property type="entry name" value="U6 SNRNA-ASSOCIATED SM-LIKE PROTEIN LSM8"/>
    <property type="match status" value="1"/>
</dbReference>
<dbReference type="OrthoDB" id="10263346at2759"/>
<dbReference type="InterPro" id="IPR001163">
    <property type="entry name" value="Sm_dom_euk/arc"/>
</dbReference>
<dbReference type="InterPro" id="IPR044642">
    <property type="entry name" value="PTHR15588"/>
</dbReference>
<dbReference type="Gene3D" id="2.30.30.100">
    <property type="match status" value="1"/>
</dbReference>
<accession>A0A836H075</accession>
<dbReference type="GO" id="GO:0005688">
    <property type="term" value="C:U6 snRNP"/>
    <property type="evidence" value="ECO:0007669"/>
    <property type="project" value="TreeGrafter"/>
</dbReference>
<feature type="domain" description="Sm" evidence="5">
    <location>
        <begin position="1"/>
        <end position="106"/>
    </location>
</feature>
<dbReference type="GeneID" id="92515364"/>
<keyword evidence="7" id="KW-1185">Reference proteome</keyword>
<dbReference type="KEGG" id="lmat:92515364"/>
<evidence type="ECO:0000256" key="1">
    <source>
        <dbReference type="ARBA" id="ARBA00006850"/>
    </source>
</evidence>
<evidence type="ECO:0000256" key="3">
    <source>
        <dbReference type="ARBA" id="ARBA00022884"/>
    </source>
</evidence>
<keyword evidence="2" id="KW-0507">mRNA processing</keyword>
<dbReference type="SUPFAM" id="SSF50182">
    <property type="entry name" value="Sm-like ribonucleoproteins"/>
    <property type="match status" value="1"/>
</dbReference>
<comment type="caution">
    <text evidence="6">The sequence shown here is derived from an EMBL/GenBank/DDBJ whole genome shotgun (WGS) entry which is preliminary data.</text>
</comment>
<keyword evidence="4" id="KW-0687">Ribonucleoprotein</keyword>
<dbReference type="GO" id="GO:0003729">
    <property type="term" value="F:mRNA binding"/>
    <property type="evidence" value="ECO:0007669"/>
    <property type="project" value="TreeGrafter"/>
</dbReference>
<dbReference type="RefSeq" id="XP_067178217.1">
    <property type="nucleotide sequence ID" value="XM_067322852.1"/>
</dbReference>
<proteinExistence type="inferred from homology"/>
<organism evidence="6 7">
    <name type="scientific">Leishmania martiniquensis</name>
    <dbReference type="NCBI Taxonomy" id="1580590"/>
    <lineage>
        <taxon>Eukaryota</taxon>
        <taxon>Discoba</taxon>
        <taxon>Euglenozoa</taxon>
        <taxon>Kinetoplastea</taxon>
        <taxon>Metakinetoplastina</taxon>
        <taxon>Trypanosomatida</taxon>
        <taxon>Trypanosomatidae</taxon>
        <taxon>Leishmaniinae</taxon>
        <taxon>Leishmania</taxon>
    </lineage>
</organism>
<comment type="similarity">
    <text evidence="1">Belongs to the snRNP Sm proteins family.</text>
</comment>
<sequence length="130" mass="13581">MLSQYLRKRVSVVTADGRNLVGVLHAADQLLNIVLTSCVERVGAPYDFEDGETGEGNGAVVDESVSAAGSSGSVTRGALPALEEVHLGVMMLRGADIVSIAAVDVYEEAGTNVKDWRGRDMPPAITAAKP</sequence>
<dbReference type="PANTHER" id="PTHR15588">
    <property type="entry name" value="LSM1"/>
    <property type="match status" value="1"/>
</dbReference>